<dbReference type="Pfam" id="PF14280">
    <property type="entry name" value="DUF4365"/>
    <property type="match status" value="1"/>
</dbReference>
<evidence type="ECO:0000259" key="1">
    <source>
        <dbReference type="Pfam" id="PF14280"/>
    </source>
</evidence>
<accession>A0A150INT9</accession>
<proteinExistence type="predicted"/>
<dbReference type="Proteomes" id="UP000075578">
    <property type="component" value="Unassembled WGS sequence"/>
</dbReference>
<organism evidence="2 3">
    <name type="scientific">Candidatus Methanofastidiosum methylothiophilum</name>
    <dbReference type="NCBI Taxonomy" id="1705564"/>
    <lineage>
        <taxon>Archaea</taxon>
        <taxon>Methanobacteriati</taxon>
        <taxon>Methanobacteriota</taxon>
        <taxon>Stenosarchaea group</taxon>
        <taxon>Candidatus Methanofastidiosia</taxon>
        <taxon>Candidatus Methanofastidiosales</taxon>
        <taxon>Candidatus Methanofastidiosaceae</taxon>
        <taxon>Candidatus Methanofastidiosum</taxon>
    </lineage>
</organism>
<sequence length="185" mass="21415">MNLLLYFFEMDLPRSNRQENLSLAYISAVVAQAGYDCGRPGSIDVGEDLEIYTIIKNKNGKLLKSGPNLYIQAKSSQNYEISEDGMYIKYDLDIDNYNKLVTIEDRVYPIILILYCMPAEEDQWLNICEANTTLRHCGYWICLMGEPESTNKESIRVYIPRDQVFDARALKIIMDKIRKEEFLNG</sequence>
<dbReference type="AlphaFoldDB" id="A0A150INT9"/>
<reference evidence="2 3" key="1">
    <citation type="journal article" date="2016" name="ISME J.">
        <title>Chasing the elusive Euryarchaeota class WSA2: genomes reveal a uniquely fastidious methyl-reducing methanogen.</title>
        <authorList>
            <person name="Nobu M.K."/>
            <person name="Narihiro T."/>
            <person name="Kuroda K."/>
            <person name="Mei R."/>
            <person name="Liu W.T."/>
        </authorList>
    </citation>
    <scope>NUCLEOTIDE SEQUENCE [LARGE SCALE GENOMIC DNA]</scope>
    <source>
        <strain evidence="2">U1lsi0528_Bin089</strain>
    </source>
</reference>
<comment type="caution">
    <text evidence="2">The sequence shown here is derived from an EMBL/GenBank/DDBJ whole genome shotgun (WGS) entry which is preliminary data.</text>
</comment>
<name>A0A150INT9_9EURY</name>
<evidence type="ECO:0000313" key="3">
    <source>
        <dbReference type="Proteomes" id="UP000075578"/>
    </source>
</evidence>
<protein>
    <recommendedName>
        <fullName evidence="1">DUF4365 domain-containing protein</fullName>
    </recommendedName>
</protein>
<feature type="domain" description="DUF4365" evidence="1">
    <location>
        <begin position="19"/>
        <end position="176"/>
    </location>
</feature>
<gene>
    <name evidence="2" type="ORF">AMQ74_01790</name>
</gene>
<dbReference type="EMBL" id="LNGD01000196">
    <property type="protein sequence ID" value="KYC46558.1"/>
    <property type="molecule type" value="Genomic_DNA"/>
</dbReference>
<evidence type="ECO:0000313" key="2">
    <source>
        <dbReference type="EMBL" id="KYC46558.1"/>
    </source>
</evidence>
<dbReference type="InterPro" id="IPR025375">
    <property type="entry name" value="DUF4365"/>
</dbReference>